<evidence type="ECO:0000313" key="2">
    <source>
        <dbReference type="Proteomes" id="UP000061468"/>
    </source>
</evidence>
<dbReference type="SUPFAM" id="SSF52058">
    <property type="entry name" value="L domain-like"/>
    <property type="match status" value="1"/>
</dbReference>
<organism evidence="1 2">
    <name type="scientific">Alteromonas mediterranea</name>
    <dbReference type="NCBI Taxonomy" id="314275"/>
    <lineage>
        <taxon>Bacteria</taxon>
        <taxon>Pseudomonadati</taxon>
        <taxon>Pseudomonadota</taxon>
        <taxon>Gammaproteobacteria</taxon>
        <taxon>Alteromonadales</taxon>
        <taxon>Alteromonadaceae</taxon>
        <taxon>Alteromonas/Salinimonas group</taxon>
        <taxon>Alteromonas</taxon>
    </lineage>
</organism>
<gene>
    <name evidence="1" type="ORF">AV942_08495</name>
</gene>
<dbReference type="Proteomes" id="UP000061468">
    <property type="component" value="Chromosome"/>
</dbReference>
<dbReference type="RefSeq" id="WP_015066959.1">
    <property type="nucleotide sequence ID" value="NZ_CP013928.1"/>
</dbReference>
<evidence type="ECO:0000313" key="1">
    <source>
        <dbReference type="EMBL" id="AMJ78325.1"/>
    </source>
</evidence>
<accession>A0AAC9F6Z2</accession>
<name>A0AAC9F6Z2_9ALTE</name>
<evidence type="ECO:0008006" key="3">
    <source>
        <dbReference type="Google" id="ProtNLM"/>
    </source>
</evidence>
<dbReference type="EMBL" id="CP013928">
    <property type="protein sequence ID" value="AMJ78325.1"/>
    <property type="molecule type" value="Genomic_DNA"/>
</dbReference>
<dbReference type="AlphaFoldDB" id="A0AAC9F6Z2"/>
<sequence>MKLLDFLQQRNIPHEVAGNKVLVNGSLDLCGTQITDLPEGLNVGGFLDLCGTQITELPEGLNVGGSLYLGGTQITELPEGLNVGGSLYLGGTQITDLPEGLNVGGYLYLRGTQITELPESFSCESLYLAPENFKEVESKANCGAHSRAIFVLINKGEFYVAAGCFFDTFTKFCEAVNGIYSGDSAENYIADAQECIDKLTANLASAA</sequence>
<protein>
    <recommendedName>
        <fullName evidence="3">Leucine-rich repeat domain-containing protein</fullName>
    </recommendedName>
</protein>
<reference evidence="1 2" key="1">
    <citation type="submission" date="2015-12" db="EMBL/GenBank/DDBJ databases">
        <title>Intraspecies pangenome expansion in the marine bacterium Alteromonas.</title>
        <authorList>
            <person name="Lopez-Perez M."/>
            <person name="Rodriguez-Valera F."/>
        </authorList>
    </citation>
    <scope>NUCLEOTIDE SEQUENCE [LARGE SCALE GENOMIC DNA]</scope>
    <source>
        <strain evidence="1 2">UM8</strain>
    </source>
</reference>
<dbReference type="Gene3D" id="3.80.10.10">
    <property type="entry name" value="Ribonuclease Inhibitor"/>
    <property type="match status" value="1"/>
</dbReference>
<dbReference type="InterPro" id="IPR032675">
    <property type="entry name" value="LRR_dom_sf"/>
</dbReference>
<proteinExistence type="predicted"/>